<name>A0AAD4FA11_9PLEO</name>
<keyword evidence="4" id="KW-0805">Transcription regulation</keyword>
<feature type="transmembrane region" description="Helical" evidence="8">
    <location>
        <begin position="209"/>
        <end position="226"/>
    </location>
</feature>
<keyword evidence="8" id="KW-1133">Transmembrane helix</keyword>
<dbReference type="GO" id="GO:0006351">
    <property type="term" value="P:DNA-templated transcription"/>
    <property type="evidence" value="ECO:0007669"/>
    <property type="project" value="InterPro"/>
</dbReference>
<evidence type="ECO:0000256" key="8">
    <source>
        <dbReference type="SAM" id="Phobius"/>
    </source>
</evidence>
<feature type="domain" description="Xylanolytic transcriptional activator regulatory" evidence="9">
    <location>
        <begin position="5"/>
        <end position="79"/>
    </location>
</feature>
<reference evidence="10" key="1">
    <citation type="submission" date="2021-07" db="EMBL/GenBank/DDBJ databases">
        <title>Genome Resource of American Ginseng Black Spot Pathogen Alternaria panax.</title>
        <authorList>
            <person name="Qiu C."/>
            <person name="Wang W."/>
            <person name="Liu Z."/>
        </authorList>
    </citation>
    <scope>NUCLEOTIDE SEQUENCE</scope>
    <source>
        <strain evidence="10">BNCC115425</strain>
    </source>
</reference>
<keyword evidence="8" id="KW-0472">Membrane</keyword>
<keyword evidence="3" id="KW-0862">Zinc</keyword>
<gene>
    <name evidence="10" type="ORF">G6011_02498</name>
</gene>
<evidence type="ECO:0000256" key="6">
    <source>
        <dbReference type="ARBA" id="ARBA00023163"/>
    </source>
</evidence>
<dbReference type="GO" id="GO:0005634">
    <property type="term" value="C:nucleus"/>
    <property type="evidence" value="ECO:0007669"/>
    <property type="project" value="UniProtKB-SubCell"/>
</dbReference>
<dbReference type="AlphaFoldDB" id="A0AAD4FA11"/>
<evidence type="ECO:0000259" key="9">
    <source>
        <dbReference type="SMART" id="SM00906"/>
    </source>
</evidence>
<organism evidence="10 11">
    <name type="scientific">Alternaria panax</name>
    <dbReference type="NCBI Taxonomy" id="48097"/>
    <lineage>
        <taxon>Eukaryota</taxon>
        <taxon>Fungi</taxon>
        <taxon>Dikarya</taxon>
        <taxon>Ascomycota</taxon>
        <taxon>Pezizomycotina</taxon>
        <taxon>Dothideomycetes</taxon>
        <taxon>Pleosporomycetidae</taxon>
        <taxon>Pleosporales</taxon>
        <taxon>Pleosporineae</taxon>
        <taxon>Pleosporaceae</taxon>
        <taxon>Alternaria</taxon>
        <taxon>Alternaria sect. Panax</taxon>
    </lineage>
</organism>
<dbReference type="GO" id="GO:0043565">
    <property type="term" value="F:sequence-specific DNA binding"/>
    <property type="evidence" value="ECO:0007669"/>
    <property type="project" value="TreeGrafter"/>
</dbReference>
<dbReference type="GO" id="GO:0045944">
    <property type="term" value="P:positive regulation of transcription by RNA polymerase II"/>
    <property type="evidence" value="ECO:0007669"/>
    <property type="project" value="TreeGrafter"/>
</dbReference>
<dbReference type="InterPro" id="IPR007219">
    <property type="entry name" value="XnlR_reg_dom"/>
</dbReference>
<dbReference type="Proteomes" id="UP001199106">
    <property type="component" value="Unassembled WGS sequence"/>
</dbReference>
<comment type="subcellular location">
    <subcellularLocation>
        <location evidence="1">Nucleus</location>
    </subcellularLocation>
</comment>
<dbReference type="EMBL" id="JAANER010000009">
    <property type="protein sequence ID" value="KAG9185942.1"/>
    <property type="molecule type" value="Genomic_DNA"/>
</dbReference>
<dbReference type="Pfam" id="PF04082">
    <property type="entry name" value="Fungal_trans"/>
    <property type="match status" value="1"/>
</dbReference>
<keyword evidence="2" id="KW-0479">Metal-binding</keyword>
<keyword evidence="11" id="KW-1185">Reference proteome</keyword>
<dbReference type="PANTHER" id="PTHR47782">
    <property type="entry name" value="ZN(II)2CYS6 TRANSCRIPTION FACTOR (EUROFUNG)-RELATED"/>
    <property type="match status" value="1"/>
</dbReference>
<evidence type="ECO:0000256" key="4">
    <source>
        <dbReference type="ARBA" id="ARBA00023015"/>
    </source>
</evidence>
<dbReference type="InterPro" id="IPR052202">
    <property type="entry name" value="Yeast_MetPath_Reg"/>
</dbReference>
<evidence type="ECO:0000256" key="2">
    <source>
        <dbReference type="ARBA" id="ARBA00022723"/>
    </source>
</evidence>
<evidence type="ECO:0000313" key="11">
    <source>
        <dbReference type="Proteomes" id="UP001199106"/>
    </source>
</evidence>
<feature type="transmembrane region" description="Helical" evidence="8">
    <location>
        <begin position="167"/>
        <end position="189"/>
    </location>
</feature>
<keyword evidence="8" id="KW-0812">Transmembrane</keyword>
<evidence type="ECO:0000256" key="7">
    <source>
        <dbReference type="ARBA" id="ARBA00023242"/>
    </source>
</evidence>
<proteinExistence type="predicted"/>
<dbReference type="CDD" id="cd12148">
    <property type="entry name" value="fungal_TF_MHR"/>
    <property type="match status" value="1"/>
</dbReference>
<keyword evidence="7" id="KW-0539">Nucleus</keyword>
<protein>
    <recommendedName>
        <fullName evidence="9">Xylanolytic transcriptional activator regulatory domain-containing protein</fullName>
    </recommendedName>
</protein>
<dbReference type="PANTHER" id="PTHR47782:SF1">
    <property type="entry name" value="PYRIMIDINE PATHWAY REGULATORY PROTEIN 1"/>
    <property type="match status" value="1"/>
</dbReference>
<keyword evidence="5" id="KW-0238">DNA-binding</keyword>
<evidence type="ECO:0000256" key="3">
    <source>
        <dbReference type="ARBA" id="ARBA00022833"/>
    </source>
</evidence>
<dbReference type="GO" id="GO:0000981">
    <property type="term" value="F:DNA-binding transcription factor activity, RNA polymerase II-specific"/>
    <property type="evidence" value="ECO:0007669"/>
    <property type="project" value="TreeGrafter"/>
</dbReference>
<keyword evidence="6" id="KW-0804">Transcription</keyword>
<evidence type="ECO:0000256" key="1">
    <source>
        <dbReference type="ARBA" id="ARBA00004123"/>
    </source>
</evidence>
<dbReference type="GO" id="GO:0008270">
    <property type="term" value="F:zinc ion binding"/>
    <property type="evidence" value="ECO:0007669"/>
    <property type="project" value="InterPro"/>
</dbReference>
<comment type="caution">
    <text evidence="10">The sequence shown here is derived from an EMBL/GenBank/DDBJ whole genome shotgun (WGS) entry which is preliminary data.</text>
</comment>
<dbReference type="SMART" id="SM00906">
    <property type="entry name" value="Fungal_trans"/>
    <property type="match status" value="1"/>
</dbReference>
<sequence>MQLNVWNLNYQCLAAIIDLSLQKHVTISAGISQLEQDMRTRIFWTVFTIDRTIASMMGRPIGLRDEACELRFATDSDHTNDRSYSMAVSIHLFKLAKLNSEIKYVANSVVRDVPKYAYPAIRDVSAWQSSMMQQLDDWLALTPQMQPPNNYITLICELRCFSVKMLLLRPSLVILSPTGAVSTVCYASARQSLRLYEKLYKSDLIVYDWITLYGVVYSTITALYCTRAVREIAQRVSFEDLMEDMSVSLSILSAAGEHWSGA</sequence>
<evidence type="ECO:0000313" key="10">
    <source>
        <dbReference type="EMBL" id="KAG9185942.1"/>
    </source>
</evidence>
<evidence type="ECO:0000256" key="5">
    <source>
        <dbReference type="ARBA" id="ARBA00023125"/>
    </source>
</evidence>
<accession>A0AAD4FA11</accession>